<dbReference type="HAMAP" id="MF_00273">
    <property type="entry name" value="Ribosomal_eL20"/>
    <property type="match status" value="1"/>
</dbReference>
<dbReference type="SUPFAM" id="SSF160374">
    <property type="entry name" value="RplX-like"/>
    <property type="match status" value="1"/>
</dbReference>
<dbReference type="GO" id="GO:0006412">
    <property type="term" value="P:translation"/>
    <property type="evidence" value="ECO:0007669"/>
    <property type="project" value="UniProtKB-UniRule"/>
</dbReference>
<protein>
    <recommendedName>
        <fullName evidence="3">Large ribosomal subunit protein eL20</fullName>
    </recommendedName>
</protein>
<evidence type="ECO:0000259" key="4">
    <source>
        <dbReference type="Pfam" id="PF01775"/>
    </source>
</evidence>
<feature type="domain" description="Large ribosomal subunit protein eL20" evidence="4">
    <location>
        <begin position="4"/>
        <end position="60"/>
    </location>
</feature>
<dbReference type="Pfam" id="PF01775">
    <property type="entry name" value="Ribosomal_L18A"/>
    <property type="match status" value="1"/>
</dbReference>
<organism evidence="5 6">
    <name type="scientific">miscellaneous Crenarchaeota group-15 archaeon DG-45</name>
    <dbReference type="NCBI Taxonomy" id="1685127"/>
    <lineage>
        <taxon>Archaea</taxon>
        <taxon>Candidatus Bathyarchaeota</taxon>
        <taxon>MCG-15</taxon>
    </lineage>
</organism>
<sequence>MSEIKIFRVTGEIRKPQQFEPMKFSKEIAAAKREHAVERIYAEMGSRHRAKRNQVVILKVDELEKDEASREEVADR</sequence>
<keyword evidence="3" id="KW-0694">RNA-binding</keyword>
<evidence type="ECO:0000313" key="5">
    <source>
        <dbReference type="EMBL" id="KON29471.1"/>
    </source>
</evidence>
<dbReference type="InterPro" id="IPR023573">
    <property type="entry name" value="Ribosomal_eL20_dom"/>
</dbReference>
<dbReference type="Gene3D" id="3.10.20.10">
    <property type="match status" value="1"/>
</dbReference>
<dbReference type="InterPro" id="IPR028877">
    <property type="entry name" value="Ribosomal_eL20"/>
</dbReference>
<keyword evidence="1 3" id="KW-0689">Ribosomal protein</keyword>
<dbReference type="GO" id="GO:0005840">
    <property type="term" value="C:ribosome"/>
    <property type="evidence" value="ECO:0007669"/>
    <property type="project" value="UniProtKB-KW"/>
</dbReference>
<comment type="subunit">
    <text evidence="3">Part of the 50S ribosomal subunit. Binds 23S rRNA.</text>
</comment>
<dbReference type="GO" id="GO:0070180">
    <property type="term" value="F:large ribosomal subunit rRNA binding"/>
    <property type="evidence" value="ECO:0007669"/>
    <property type="project" value="UniProtKB-UniRule"/>
</dbReference>
<dbReference type="NCBIfam" id="NF001981">
    <property type="entry name" value="PRK00773.1-1"/>
    <property type="match status" value="1"/>
</dbReference>
<evidence type="ECO:0000256" key="1">
    <source>
        <dbReference type="ARBA" id="ARBA00022980"/>
    </source>
</evidence>
<proteinExistence type="inferred from homology"/>
<gene>
    <name evidence="3" type="primary">rpl18a</name>
    <name evidence="3" type="synonym">rpl20e</name>
    <name evidence="3" type="synonym">rplX</name>
    <name evidence="5" type="ORF">AC482_06380</name>
</gene>
<name>A0A0M0BMD4_9ARCH</name>
<dbReference type="AlphaFoldDB" id="A0A0M0BMD4"/>
<accession>A0A0M0BMD4</accession>
<keyword evidence="2 3" id="KW-0687">Ribonucleoprotein</keyword>
<dbReference type="GO" id="GO:1990904">
    <property type="term" value="C:ribonucleoprotein complex"/>
    <property type="evidence" value="ECO:0007669"/>
    <property type="project" value="UniProtKB-KW"/>
</dbReference>
<evidence type="ECO:0000256" key="3">
    <source>
        <dbReference type="HAMAP-Rule" id="MF_00273"/>
    </source>
</evidence>
<comment type="similarity">
    <text evidence="3">Belongs to the eukaryotic ribosomal protein eL20 family.</text>
</comment>
<dbReference type="GO" id="GO:0003735">
    <property type="term" value="F:structural constituent of ribosome"/>
    <property type="evidence" value="ECO:0007669"/>
    <property type="project" value="InterPro"/>
</dbReference>
<evidence type="ECO:0000313" key="6">
    <source>
        <dbReference type="Proteomes" id="UP000037210"/>
    </source>
</evidence>
<dbReference type="EMBL" id="LFWZ01000063">
    <property type="protein sequence ID" value="KON29471.1"/>
    <property type="molecule type" value="Genomic_DNA"/>
</dbReference>
<reference evidence="5 6" key="1">
    <citation type="submission" date="2015-06" db="EMBL/GenBank/DDBJ databases">
        <title>New insights into the roles of widespread benthic archaea in carbon and nitrogen cycling.</title>
        <authorList>
            <person name="Lazar C.S."/>
            <person name="Baker B.J."/>
            <person name="Seitz K.W."/>
            <person name="Hyde A.S."/>
            <person name="Dick G.J."/>
            <person name="Hinrichs K.-U."/>
            <person name="Teske A.P."/>
        </authorList>
    </citation>
    <scope>NUCLEOTIDE SEQUENCE [LARGE SCALE GENOMIC DNA]</scope>
    <source>
        <strain evidence="5">DG-45</strain>
    </source>
</reference>
<evidence type="ECO:0000256" key="2">
    <source>
        <dbReference type="ARBA" id="ARBA00023274"/>
    </source>
</evidence>
<dbReference type="Proteomes" id="UP000037210">
    <property type="component" value="Unassembled WGS sequence"/>
</dbReference>
<comment type="caution">
    <text evidence="5">The sequence shown here is derived from an EMBL/GenBank/DDBJ whole genome shotgun (WGS) entry which is preliminary data.</text>
</comment>
<keyword evidence="3" id="KW-0699">rRNA-binding</keyword>